<evidence type="ECO:0000256" key="3">
    <source>
        <dbReference type="ARBA" id="ARBA00022801"/>
    </source>
</evidence>
<keyword evidence="1 7" id="KW-0645">Protease</keyword>
<dbReference type="InterPro" id="IPR001818">
    <property type="entry name" value="Pept_M10_metallopeptidase"/>
</dbReference>
<gene>
    <name evidence="7" type="ORF">ELQ92_02275</name>
</gene>
<name>A0A444QET6_9MICO</name>
<dbReference type="Proteomes" id="UP000288603">
    <property type="component" value="Unassembled WGS sequence"/>
</dbReference>
<comment type="caution">
    <text evidence="7">The sequence shown here is derived from an EMBL/GenBank/DDBJ whole genome shotgun (WGS) entry which is preliminary data.</text>
</comment>
<sequence length="190" mass="20061">MSSNGRVSTSHRGRLRLAGVVSALALAVALVAVPTSANAYTHTGLRWATPNLRIDTSGASGASKTALSSAISHISDRTDVLLLGTSATDPTWKARNGNYGATGWEGLNSTTQLAGRTLSSLSRVNTHYVANTTANQARIRVIWLHELSHGLGLGHVTSKTRVMYTSASVAYNNGVRNLTSDEINGINTLY</sequence>
<keyword evidence="8" id="KW-1185">Reference proteome</keyword>
<dbReference type="SUPFAM" id="SSF55486">
    <property type="entry name" value="Metalloproteases ('zincins'), catalytic domain"/>
    <property type="match status" value="1"/>
</dbReference>
<dbReference type="GO" id="GO:0008270">
    <property type="term" value="F:zinc ion binding"/>
    <property type="evidence" value="ECO:0007669"/>
    <property type="project" value="InterPro"/>
</dbReference>
<feature type="domain" description="Peptidase M10 metallopeptidase" evidence="6">
    <location>
        <begin position="129"/>
        <end position="190"/>
    </location>
</feature>
<organism evidence="7 8">
    <name type="scientific">Labedella populi</name>
    <dbReference type="NCBI Taxonomy" id="2498850"/>
    <lineage>
        <taxon>Bacteria</taxon>
        <taxon>Bacillati</taxon>
        <taxon>Actinomycetota</taxon>
        <taxon>Actinomycetes</taxon>
        <taxon>Micrococcales</taxon>
        <taxon>Microbacteriaceae</taxon>
        <taxon>Labedella</taxon>
    </lineage>
</organism>
<dbReference type="RefSeq" id="WP_128497317.1">
    <property type="nucleotide sequence ID" value="NZ_RZNC01000001.1"/>
</dbReference>
<proteinExistence type="predicted"/>
<dbReference type="GO" id="GO:0031012">
    <property type="term" value="C:extracellular matrix"/>
    <property type="evidence" value="ECO:0007669"/>
    <property type="project" value="InterPro"/>
</dbReference>
<dbReference type="GO" id="GO:0006508">
    <property type="term" value="P:proteolysis"/>
    <property type="evidence" value="ECO:0007669"/>
    <property type="project" value="UniProtKB-KW"/>
</dbReference>
<accession>A0A444QET6</accession>
<dbReference type="InterPro" id="IPR024079">
    <property type="entry name" value="MetalloPept_cat_dom_sf"/>
</dbReference>
<reference evidence="7 8" key="1">
    <citation type="submission" date="2018-12" db="EMBL/GenBank/DDBJ databases">
        <authorList>
            <person name="Li F."/>
        </authorList>
    </citation>
    <scope>NUCLEOTIDE SEQUENCE [LARGE SCALE GENOMIC DNA]</scope>
    <source>
        <strain evidence="7 8">8H24J-4-2</strain>
    </source>
</reference>
<evidence type="ECO:0000259" key="6">
    <source>
        <dbReference type="Pfam" id="PF00413"/>
    </source>
</evidence>
<protein>
    <submittedName>
        <fullName evidence="7">Matrixin family metalloprotease</fullName>
    </submittedName>
</protein>
<evidence type="ECO:0000313" key="8">
    <source>
        <dbReference type="Proteomes" id="UP000288603"/>
    </source>
</evidence>
<dbReference type="PRINTS" id="PR00138">
    <property type="entry name" value="MATRIXIN"/>
</dbReference>
<evidence type="ECO:0000256" key="1">
    <source>
        <dbReference type="ARBA" id="ARBA00022670"/>
    </source>
</evidence>
<dbReference type="InterPro" id="IPR021190">
    <property type="entry name" value="Pept_M10A"/>
</dbReference>
<dbReference type="Pfam" id="PF00413">
    <property type="entry name" value="Peptidase_M10"/>
    <property type="match status" value="1"/>
</dbReference>
<evidence type="ECO:0000256" key="2">
    <source>
        <dbReference type="ARBA" id="ARBA00022723"/>
    </source>
</evidence>
<keyword evidence="2" id="KW-0479">Metal-binding</keyword>
<dbReference type="EMBL" id="RZNC01000001">
    <property type="protein sequence ID" value="RWZ68093.1"/>
    <property type="molecule type" value="Genomic_DNA"/>
</dbReference>
<dbReference type="GO" id="GO:0004222">
    <property type="term" value="F:metalloendopeptidase activity"/>
    <property type="evidence" value="ECO:0007669"/>
    <property type="project" value="InterPro"/>
</dbReference>
<keyword evidence="3" id="KW-0378">Hydrolase</keyword>
<feature type="chain" id="PRO_5019535408" evidence="5">
    <location>
        <begin position="40"/>
        <end position="190"/>
    </location>
</feature>
<evidence type="ECO:0000256" key="5">
    <source>
        <dbReference type="SAM" id="SignalP"/>
    </source>
</evidence>
<evidence type="ECO:0000313" key="7">
    <source>
        <dbReference type="EMBL" id="RWZ68093.1"/>
    </source>
</evidence>
<keyword evidence="5" id="KW-0732">Signal</keyword>
<feature type="signal peptide" evidence="5">
    <location>
        <begin position="1"/>
        <end position="39"/>
    </location>
</feature>
<evidence type="ECO:0000256" key="4">
    <source>
        <dbReference type="ARBA" id="ARBA00022833"/>
    </source>
</evidence>
<dbReference type="OrthoDB" id="4297752at2"/>
<dbReference type="AlphaFoldDB" id="A0A444QET6"/>
<keyword evidence="7" id="KW-0482">Metalloprotease</keyword>
<dbReference type="Gene3D" id="3.40.390.10">
    <property type="entry name" value="Collagenase (Catalytic Domain)"/>
    <property type="match status" value="1"/>
</dbReference>
<keyword evidence="4" id="KW-0862">Zinc</keyword>